<evidence type="ECO:0000313" key="5">
    <source>
        <dbReference type="EMBL" id="PZV78571.1"/>
    </source>
</evidence>
<dbReference type="Proteomes" id="UP000248917">
    <property type="component" value="Unassembled WGS sequence"/>
</dbReference>
<keyword evidence="2" id="KW-0732">Signal</keyword>
<proteinExistence type="predicted"/>
<dbReference type="PANTHER" id="PTHR35936:SF32">
    <property type="entry name" value="MEMBRANE-BOUND LYTIC MUREIN TRANSGLYCOSYLASE F"/>
    <property type="match status" value="1"/>
</dbReference>
<evidence type="ECO:0000256" key="3">
    <source>
        <dbReference type="ARBA" id="ARBA00023237"/>
    </source>
</evidence>
<dbReference type="SUPFAM" id="SSF53955">
    <property type="entry name" value="Lysozyme-like"/>
    <property type="match status" value="1"/>
</dbReference>
<keyword evidence="3" id="KW-0998">Cell outer membrane</keyword>
<dbReference type="Pfam" id="PF01464">
    <property type="entry name" value="SLT"/>
    <property type="match status" value="1"/>
</dbReference>
<gene>
    <name evidence="5" type="ORF">CLV31_11779</name>
</gene>
<dbReference type="Gene3D" id="1.10.530.10">
    <property type="match status" value="1"/>
</dbReference>
<accession>A0A326RWE0</accession>
<feature type="domain" description="Solute-binding protein family 3/N-terminal" evidence="4">
    <location>
        <begin position="54"/>
        <end position="276"/>
    </location>
</feature>
<reference evidence="5 6" key="1">
    <citation type="submission" date="2018-06" db="EMBL/GenBank/DDBJ databases">
        <title>Genomic Encyclopedia of Archaeal and Bacterial Type Strains, Phase II (KMG-II): from individual species to whole genera.</title>
        <authorList>
            <person name="Goeker M."/>
        </authorList>
    </citation>
    <scope>NUCLEOTIDE SEQUENCE [LARGE SCALE GENOMIC DNA]</scope>
    <source>
        <strain evidence="5 6">T4</strain>
    </source>
</reference>
<evidence type="ECO:0000256" key="2">
    <source>
        <dbReference type="ARBA" id="ARBA00022729"/>
    </source>
</evidence>
<evidence type="ECO:0000313" key="6">
    <source>
        <dbReference type="Proteomes" id="UP000248917"/>
    </source>
</evidence>
<evidence type="ECO:0000256" key="1">
    <source>
        <dbReference type="ARBA" id="ARBA00004339"/>
    </source>
</evidence>
<organism evidence="5 6">
    <name type="scientific">Algoriphagus aquaeductus</name>
    <dbReference type="NCBI Taxonomy" id="475299"/>
    <lineage>
        <taxon>Bacteria</taxon>
        <taxon>Pseudomonadati</taxon>
        <taxon>Bacteroidota</taxon>
        <taxon>Cytophagia</taxon>
        <taxon>Cytophagales</taxon>
        <taxon>Cyclobacteriaceae</taxon>
        <taxon>Algoriphagus</taxon>
    </lineage>
</organism>
<dbReference type="CDD" id="cd13403">
    <property type="entry name" value="MLTF-like"/>
    <property type="match status" value="1"/>
</dbReference>
<sequence length="469" mass="54071">MHLLLEHGRALTLLFSFFVLFLFGVQCTFLEKRFREVFKDPYVLDLEGIQSRGILRAAVDNNSTSYYIYRGRRMGYEFELLRDLGKRLGVQIEFVVVSDIQKAFELLEEGRVDLIAMNLEQNEERSERVAFTHTLGAMSTVLVGMKPQESSIQWELLGSDTVFVRTGTVYKSQLHEIRDSLNLEFVVQESPDHEEILIDKVTDGEIRWTVADKNIAQANMTYYEGLDISLKVANEGYVAWAVRKTSPKLLEEINVWVKDKKKRFIPDLYTKYFLSPKNSYYRTNSPFSSLGGNQISVYDDLIKESSKELGWDWRLLAALVYKESGFDTTALSYAGAEGLLQLMPVTLERFGVTNPNDPIQSLRGGVKYLQYLDKFWRERVPETNERVKFVLASYNIGQGHVEDAWRLTLKYGKNTQTWKDVSYFLNLKSDPEYYRDPVVKSGFAKGHIAVNYVRDVLGLFHSYKTLVSP</sequence>
<keyword evidence="3" id="KW-0472">Membrane</keyword>
<protein>
    <submittedName>
        <fullName evidence="5">Membrane-bound lytic murein transglycosylase F</fullName>
    </submittedName>
</protein>
<dbReference type="OrthoDB" id="9815002at2"/>
<dbReference type="SMART" id="SM00062">
    <property type="entry name" value="PBPb"/>
    <property type="match status" value="1"/>
</dbReference>
<evidence type="ECO:0000259" key="4">
    <source>
        <dbReference type="SMART" id="SM00062"/>
    </source>
</evidence>
<keyword evidence="6" id="KW-1185">Reference proteome</keyword>
<dbReference type="CDD" id="cd01009">
    <property type="entry name" value="PBP2_YfhD_N"/>
    <property type="match status" value="1"/>
</dbReference>
<dbReference type="InterPro" id="IPR008258">
    <property type="entry name" value="Transglycosylase_SLT_dom_1"/>
</dbReference>
<dbReference type="EMBL" id="QKTX01000017">
    <property type="protein sequence ID" value="PZV78571.1"/>
    <property type="molecule type" value="Genomic_DNA"/>
</dbReference>
<dbReference type="Pfam" id="PF00497">
    <property type="entry name" value="SBP_bac_3"/>
    <property type="match status" value="1"/>
</dbReference>
<comment type="caution">
    <text evidence="5">The sequence shown here is derived from an EMBL/GenBank/DDBJ whole genome shotgun (WGS) entry which is preliminary data.</text>
</comment>
<comment type="subcellular location">
    <subcellularLocation>
        <location evidence="1">Cell outer membrane</location>
        <topology evidence="1">Peripheral membrane protein</topology>
    </subcellularLocation>
</comment>
<dbReference type="Gene3D" id="3.40.190.10">
    <property type="entry name" value="Periplasmic binding protein-like II"/>
    <property type="match status" value="2"/>
</dbReference>
<dbReference type="SUPFAM" id="SSF53850">
    <property type="entry name" value="Periplasmic binding protein-like II"/>
    <property type="match status" value="1"/>
</dbReference>
<name>A0A326RWE0_9BACT</name>
<dbReference type="GO" id="GO:0009279">
    <property type="term" value="C:cell outer membrane"/>
    <property type="evidence" value="ECO:0007669"/>
    <property type="project" value="UniProtKB-SubCell"/>
</dbReference>
<dbReference type="AlphaFoldDB" id="A0A326RWE0"/>
<dbReference type="InterPro" id="IPR023346">
    <property type="entry name" value="Lysozyme-like_dom_sf"/>
</dbReference>
<dbReference type="PANTHER" id="PTHR35936">
    <property type="entry name" value="MEMBRANE-BOUND LYTIC MUREIN TRANSGLYCOSYLASE F"/>
    <property type="match status" value="1"/>
</dbReference>
<dbReference type="InterPro" id="IPR001638">
    <property type="entry name" value="Solute-binding_3/MltF_N"/>
</dbReference>